<dbReference type="EMBL" id="CP120733">
    <property type="protein sequence ID" value="WFD12126.1"/>
    <property type="molecule type" value="Genomic_DNA"/>
</dbReference>
<dbReference type="Proteomes" id="UP001222800">
    <property type="component" value="Chromosome"/>
</dbReference>
<protein>
    <submittedName>
        <fullName evidence="1">Uncharacterized protein</fullName>
    </submittedName>
</protein>
<name>A0ABY8EGQ0_9FIRM</name>
<gene>
    <name evidence="1" type="ORF">P4S50_08610</name>
</gene>
<accession>A0ABY8EGQ0</accession>
<evidence type="ECO:0000313" key="1">
    <source>
        <dbReference type="EMBL" id="WFD12126.1"/>
    </source>
</evidence>
<dbReference type="RefSeq" id="WP_099189232.1">
    <property type="nucleotide sequence ID" value="NZ_CP120733.1"/>
</dbReference>
<organism evidence="1 2">
    <name type="scientific">Tepidibacter hydrothermalis</name>
    <dbReference type="NCBI Taxonomy" id="3036126"/>
    <lineage>
        <taxon>Bacteria</taxon>
        <taxon>Bacillati</taxon>
        <taxon>Bacillota</taxon>
        <taxon>Clostridia</taxon>
        <taxon>Peptostreptococcales</taxon>
        <taxon>Peptostreptococcaceae</taxon>
        <taxon>Tepidibacter</taxon>
    </lineage>
</organism>
<keyword evidence="2" id="KW-1185">Reference proteome</keyword>
<evidence type="ECO:0000313" key="2">
    <source>
        <dbReference type="Proteomes" id="UP001222800"/>
    </source>
</evidence>
<sequence length="71" mass="8385">MNELTSNFNNLSEKEQIEFIKSIVPQIESLVKNNKDDLMREFSPVIDKLLEQYGITMDQVMMMLQMFNPQN</sequence>
<proteinExistence type="predicted"/>
<reference evidence="1 2" key="1">
    <citation type="submission" date="2023-03" db="EMBL/GenBank/DDBJ databases">
        <title>Complete genome sequence of Tepidibacter sp. SWIR-1, isolated from a deep-sea hydrothermal vent.</title>
        <authorList>
            <person name="Li X."/>
        </authorList>
    </citation>
    <scope>NUCLEOTIDE SEQUENCE [LARGE SCALE GENOMIC DNA]</scope>
    <source>
        <strain evidence="1 2">SWIR-1</strain>
    </source>
</reference>